<protein>
    <submittedName>
        <fullName evidence="1">Uncharacterized protein</fullName>
    </submittedName>
</protein>
<dbReference type="AlphaFoldDB" id="A0A1G4G4V2"/>
<keyword evidence="2" id="KW-1185">Reference proteome</keyword>
<organism evidence="1 2">
    <name type="scientific">Petrimonas mucosa</name>
    <dbReference type="NCBI Taxonomy" id="1642646"/>
    <lineage>
        <taxon>Bacteria</taxon>
        <taxon>Pseudomonadati</taxon>
        <taxon>Bacteroidota</taxon>
        <taxon>Bacteroidia</taxon>
        <taxon>Bacteroidales</taxon>
        <taxon>Dysgonomonadaceae</taxon>
        <taxon>Petrimonas</taxon>
    </lineage>
</organism>
<accession>A0A1G4G4V2</accession>
<proteinExistence type="predicted"/>
<evidence type="ECO:0000313" key="1">
    <source>
        <dbReference type="EMBL" id="SCM56108.1"/>
    </source>
</evidence>
<name>A0A1G4G4V2_9BACT</name>
<dbReference type="STRING" id="1642646.ING2E5A_0726"/>
<reference evidence="1 2" key="1">
    <citation type="submission" date="2016-08" db="EMBL/GenBank/DDBJ databases">
        <authorList>
            <person name="Seilhamer J.J."/>
        </authorList>
    </citation>
    <scope>NUCLEOTIDE SEQUENCE [LARGE SCALE GENOMIC DNA]</scope>
    <source>
        <strain evidence="1">ING2-E5A</strain>
    </source>
</reference>
<dbReference type="KEGG" id="pmuc:ING2E5A_0726"/>
<sequence>MSGRGWYRLFVKSKMKTYFGVIQNGWSFKEVETKLTRLGIRVDTYYPKLKIVKFVTDRIISQIDFDFFITVEEEKDDFAIQ</sequence>
<dbReference type="EMBL" id="LT608328">
    <property type="protein sequence ID" value="SCM56108.1"/>
    <property type="molecule type" value="Genomic_DNA"/>
</dbReference>
<gene>
    <name evidence="1" type="ORF">ING2E5A_0726</name>
</gene>
<evidence type="ECO:0000313" key="2">
    <source>
        <dbReference type="Proteomes" id="UP000178485"/>
    </source>
</evidence>
<dbReference type="Proteomes" id="UP000178485">
    <property type="component" value="Chromosome i"/>
</dbReference>